<dbReference type="Gene3D" id="3.30.2010.10">
    <property type="entry name" value="Metalloproteases ('zincins'), catalytic domain"/>
    <property type="match status" value="1"/>
</dbReference>
<name>A0ABZ2LEC3_9BACT</name>
<dbReference type="Pfam" id="PF01435">
    <property type="entry name" value="Peptidase_M48"/>
    <property type="match status" value="1"/>
</dbReference>
<evidence type="ECO:0000256" key="6">
    <source>
        <dbReference type="ARBA" id="ARBA00022723"/>
    </source>
</evidence>
<dbReference type="PANTHER" id="PTHR43221">
    <property type="entry name" value="PROTEASE HTPX"/>
    <property type="match status" value="1"/>
</dbReference>
<keyword evidence="16" id="KW-1185">Reference proteome</keyword>
<keyword evidence="9 12" id="KW-1133">Transmembrane helix</keyword>
<dbReference type="InterPro" id="IPR001915">
    <property type="entry name" value="Peptidase_M48"/>
</dbReference>
<dbReference type="Gene3D" id="1.25.40.10">
    <property type="entry name" value="Tetratricopeptide repeat domain"/>
    <property type="match status" value="1"/>
</dbReference>
<dbReference type="PANTHER" id="PTHR43221:SF1">
    <property type="entry name" value="PROTEASE HTPX"/>
    <property type="match status" value="1"/>
</dbReference>
<feature type="signal peptide" evidence="13">
    <location>
        <begin position="1"/>
        <end position="30"/>
    </location>
</feature>
<organism evidence="15 16">
    <name type="scientific">Pendulispora rubella</name>
    <dbReference type="NCBI Taxonomy" id="2741070"/>
    <lineage>
        <taxon>Bacteria</taxon>
        <taxon>Pseudomonadati</taxon>
        <taxon>Myxococcota</taxon>
        <taxon>Myxococcia</taxon>
        <taxon>Myxococcales</taxon>
        <taxon>Sorangiineae</taxon>
        <taxon>Pendulisporaceae</taxon>
        <taxon>Pendulispora</taxon>
    </lineage>
</organism>
<keyword evidence="5 12" id="KW-0812">Transmembrane</keyword>
<feature type="transmembrane region" description="Helical" evidence="12">
    <location>
        <begin position="244"/>
        <end position="273"/>
    </location>
</feature>
<accession>A0ABZ2LEC3</accession>
<feature type="chain" id="PRO_5045231117" evidence="13">
    <location>
        <begin position="31"/>
        <end position="656"/>
    </location>
</feature>
<dbReference type="Proteomes" id="UP001374803">
    <property type="component" value="Chromosome"/>
</dbReference>
<keyword evidence="7" id="KW-0378">Hydrolase</keyword>
<evidence type="ECO:0000256" key="1">
    <source>
        <dbReference type="ARBA" id="ARBA00001947"/>
    </source>
</evidence>
<dbReference type="CDD" id="cd07328">
    <property type="entry name" value="M48_Ste24p_like"/>
    <property type="match status" value="1"/>
</dbReference>
<evidence type="ECO:0000256" key="5">
    <source>
        <dbReference type="ARBA" id="ARBA00022692"/>
    </source>
</evidence>
<feature type="transmembrane region" description="Helical" evidence="12">
    <location>
        <begin position="294"/>
        <end position="320"/>
    </location>
</feature>
<evidence type="ECO:0000313" key="16">
    <source>
        <dbReference type="Proteomes" id="UP001374803"/>
    </source>
</evidence>
<keyword evidence="13" id="KW-0732">Signal</keyword>
<evidence type="ECO:0000256" key="12">
    <source>
        <dbReference type="SAM" id="Phobius"/>
    </source>
</evidence>
<evidence type="ECO:0000256" key="2">
    <source>
        <dbReference type="ARBA" id="ARBA00004651"/>
    </source>
</evidence>
<evidence type="ECO:0000256" key="8">
    <source>
        <dbReference type="ARBA" id="ARBA00022833"/>
    </source>
</evidence>
<feature type="domain" description="Peptidase M48" evidence="14">
    <location>
        <begin position="421"/>
        <end position="601"/>
    </location>
</feature>
<evidence type="ECO:0000313" key="15">
    <source>
        <dbReference type="EMBL" id="WXB07092.1"/>
    </source>
</evidence>
<dbReference type="SUPFAM" id="SSF48452">
    <property type="entry name" value="TPR-like"/>
    <property type="match status" value="1"/>
</dbReference>
<keyword evidence="11 12" id="KW-0472">Membrane</keyword>
<evidence type="ECO:0000256" key="3">
    <source>
        <dbReference type="ARBA" id="ARBA00022475"/>
    </source>
</evidence>
<dbReference type="RefSeq" id="WP_394836751.1">
    <property type="nucleotide sequence ID" value="NZ_CP089929.1"/>
</dbReference>
<keyword evidence="3" id="KW-1003">Cell membrane</keyword>
<gene>
    <name evidence="15" type="ORF">LVJ94_07570</name>
</gene>
<evidence type="ECO:0000256" key="7">
    <source>
        <dbReference type="ARBA" id="ARBA00022801"/>
    </source>
</evidence>
<evidence type="ECO:0000256" key="4">
    <source>
        <dbReference type="ARBA" id="ARBA00022670"/>
    </source>
</evidence>
<protein>
    <submittedName>
        <fullName evidence="15">M48 family metallopeptidase</fullName>
    </submittedName>
</protein>
<dbReference type="InterPro" id="IPR050083">
    <property type="entry name" value="HtpX_protease"/>
</dbReference>
<reference evidence="15" key="1">
    <citation type="submission" date="2021-12" db="EMBL/GenBank/DDBJ databases">
        <title>Discovery of the Pendulisporaceae a myxobacterial family with distinct sporulation behavior and unique specialized metabolism.</title>
        <authorList>
            <person name="Garcia R."/>
            <person name="Popoff A."/>
            <person name="Bader C.D."/>
            <person name="Loehr J."/>
            <person name="Walesch S."/>
            <person name="Walt C."/>
            <person name="Boldt J."/>
            <person name="Bunk B."/>
            <person name="Haeckl F.J.F.P.J."/>
            <person name="Gunesch A.P."/>
            <person name="Birkelbach J."/>
            <person name="Nuebel U."/>
            <person name="Pietschmann T."/>
            <person name="Bach T."/>
            <person name="Mueller R."/>
        </authorList>
    </citation>
    <scope>NUCLEOTIDE SEQUENCE</scope>
    <source>
        <strain evidence="15">MSr11367</strain>
    </source>
</reference>
<comment type="subcellular location">
    <subcellularLocation>
        <location evidence="2">Cell membrane</location>
        <topology evidence="2">Multi-pass membrane protein</topology>
    </subcellularLocation>
</comment>
<evidence type="ECO:0000259" key="14">
    <source>
        <dbReference type="Pfam" id="PF01435"/>
    </source>
</evidence>
<keyword evidence="4" id="KW-0645">Protease</keyword>
<feature type="transmembrane region" description="Helical" evidence="12">
    <location>
        <begin position="326"/>
        <end position="350"/>
    </location>
</feature>
<dbReference type="InterPro" id="IPR011990">
    <property type="entry name" value="TPR-like_helical_dom_sf"/>
</dbReference>
<proteinExistence type="predicted"/>
<keyword evidence="10" id="KW-0482">Metalloprotease</keyword>
<dbReference type="EMBL" id="CP089983">
    <property type="protein sequence ID" value="WXB07092.1"/>
    <property type="molecule type" value="Genomic_DNA"/>
</dbReference>
<evidence type="ECO:0000256" key="10">
    <source>
        <dbReference type="ARBA" id="ARBA00023049"/>
    </source>
</evidence>
<keyword evidence="8" id="KW-0862">Zinc</keyword>
<comment type="cofactor">
    <cofactor evidence="1">
        <name>Zn(2+)</name>
        <dbReference type="ChEBI" id="CHEBI:29105"/>
    </cofactor>
</comment>
<sequence length="656" mass="71554">MKGQRRHGSWTVAASALTLALVGVVSPAHAGAASDAAFEKKVLNDLRAENPDAVPVFTEAMAAAERNELTAAIAGFERDLQLAPKSDHARRRLCDVELAAEQRASGLAHCRIALDLRDAPENHTALARAIVESGPLTKGDIDSAVDHAARGLKGRPDDTDAIAVMLEVQTVAENDAQVEYYVGQLEKVAPEDPEVRVTIVGVRAMHRDMEGARAQLEKARALGLPEARYEKLRRMLDEHEHSGLAYYLVLMAWVFGFWTVGFGLLLGIGSFLSQSVLRAAENRSGQAPSGLRRIYRAVIWLTCLYFYVSLPIVLVGVFVMAGGLCYAALGFGYFPIIIGAIALVSFAAVLKGLWALVASRNPEDPGEPLDLASEPKLRALLREVADKMGTRMVDRLFLTTGTDLAVTERGGRWFGGKTERCLVLGAGLLEGMPLRAFKAALAHEYGHFKNEDTAGGGFALAMQRSLIAMGTALAQGGAARAVNPAWWFVRSFHSVFLRISHGASRLQEILADRWAAVIYGSASFERGLRHMIERSMRFEVYADLALKEVLEKQVPLANFYTYALEAAVSEMDLADDLEEAFMRPASPYDSHPPPHQRIAWVNALVAAGEPAQPEEEQGDAWAVFRDRTAIEERMTGVIRERLAAQGILLPPVPERA</sequence>
<keyword evidence="6" id="KW-0479">Metal-binding</keyword>
<evidence type="ECO:0000256" key="11">
    <source>
        <dbReference type="ARBA" id="ARBA00023136"/>
    </source>
</evidence>
<evidence type="ECO:0000256" key="9">
    <source>
        <dbReference type="ARBA" id="ARBA00022989"/>
    </source>
</evidence>
<evidence type="ECO:0000256" key="13">
    <source>
        <dbReference type="SAM" id="SignalP"/>
    </source>
</evidence>